<dbReference type="InterPro" id="IPR036890">
    <property type="entry name" value="HATPase_C_sf"/>
</dbReference>
<keyword evidence="2" id="KW-1185">Reference proteome</keyword>
<evidence type="ECO:0000313" key="2">
    <source>
        <dbReference type="Proteomes" id="UP000013963"/>
    </source>
</evidence>
<dbReference type="KEGG" id="ssyr:SSYRP_v1c07680"/>
<dbReference type="RefSeq" id="WP_016341001.1">
    <property type="nucleotide sequence ID" value="NC_021284.1"/>
</dbReference>
<dbReference type="HOGENOM" id="CLU_438481_0_0_14"/>
<dbReference type="SUPFAM" id="SSF55874">
    <property type="entry name" value="ATPase domain of HSP90 chaperone/DNA topoisomerase II/histidine kinase"/>
    <property type="match status" value="1"/>
</dbReference>
<gene>
    <name evidence="1" type="ORF">SSYRP_v1c07680</name>
</gene>
<dbReference type="STRING" id="1276229.SSYRP_v1c07680"/>
<accession>R4U6V3</accession>
<dbReference type="OrthoDB" id="9816482at2"/>
<dbReference type="EMBL" id="CP005078">
    <property type="protein sequence ID" value="AGM26358.1"/>
    <property type="molecule type" value="Genomic_DNA"/>
</dbReference>
<name>R4U6V3_9MOLU</name>
<protein>
    <recommendedName>
        <fullName evidence="3">ATP-binding protein</fullName>
    </recommendedName>
</protein>
<dbReference type="Pfam" id="PF13589">
    <property type="entry name" value="HATPase_c_3"/>
    <property type="match status" value="1"/>
</dbReference>
<dbReference type="Proteomes" id="UP000013963">
    <property type="component" value="Chromosome"/>
</dbReference>
<proteinExistence type="predicted"/>
<evidence type="ECO:0000313" key="1">
    <source>
        <dbReference type="EMBL" id="AGM26358.1"/>
    </source>
</evidence>
<reference evidence="1 2" key="1">
    <citation type="journal article" date="2013" name="Genome Biol. Evol.">
        <title>Complete genomes of two dipteran-associated spiroplasmas provided insights into the origin, dynamics, and impacts of viral invasion in spiroplasma.</title>
        <authorList>
            <person name="Ku C."/>
            <person name="Lo W.S."/>
            <person name="Chen L.L."/>
            <person name="Kuo C.H."/>
        </authorList>
    </citation>
    <scope>NUCLEOTIDE SEQUENCE [LARGE SCALE GENOMIC DNA]</scope>
    <source>
        <strain evidence="1">EA-1</strain>
    </source>
</reference>
<sequence length="718" mass="83952">MKSYTFDYVDNKIVQEFGKNLYKNTYSMITELVANSYDADAKNVLIWFKTINNKVEEICFFDDGNGMDTNDIQNKFLKIGYSKRTFFRESLVFKRPPMGRKGFGKLAVFGIGNHIELYSKTKKTSLETLLLSKRDIDNKINPHEIDKIDSDKVNYYNQFLNKFSSQNGTLISIKDFNKNNALNDVKNKINYRIYKAFKPLYSEKIENNSKMNIYVLKNEYFNIEKIELINPVKYIVTSFLKVYDLNYFSEKEIEKIQKTILSHKNPDISKKINVHENSSNRILSVVSSAEEAKELHNWLEKKLCRSYNDENYKINPVLFKELVTLKGFIGILDRIDRENNIGGIISIYSRNRVMISNIFDSIENTQIGSNYIIGDIFANYLDTDDENDIATPGRDAVDENDERFIYLKFFIIYLINKLITNRNEIVKKINDANQEKITKKYSNFTKKYLEFEEKVLKNSPQLDKEAEVLAKYISNFKNEKLPQKLDTVFISFKNYSSSKALNIENLKQSNSLTSFTSCFISEVLSEVLNKIKVINPKISIIYTKEDPKINYGTDITRYIKEKALNRKIENCCYFICASINYVDNWFTDIEYGGIYALNDELSNSEFVIFDSDKSKHSLSQSEYIVSPLATKTSYFDFSSIFLKTDSLILIEENKLFKFISCILDILKSNIEIEINNEQIMDINIHVKNFLLNNNEKVNIFYEAVQLIDLNKYKKYFKF</sequence>
<dbReference type="PATRIC" id="fig|1276229.3.peg.763"/>
<dbReference type="Gene3D" id="3.30.565.10">
    <property type="entry name" value="Histidine kinase-like ATPase, C-terminal domain"/>
    <property type="match status" value="1"/>
</dbReference>
<organism evidence="1 2">
    <name type="scientific">Spiroplasma syrphidicola EA-1</name>
    <dbReference type="NCBI Taxonomy" id="1276229"/>
    <lineage>
        <taxon>Bacteria</taxon>
        <taxon>Bacillati</taxon>
        <taxon>Mycoplasmatota</taxon>
        <taxon>Mollicutes</taxon>
        <taxon>Entomoplasmatales</taxon>
        <taxon>Spiroplasmataceae</taxon>
        <taxon>Spiroplasma</taxon>
    </lineage>
</organism>
<dbReference type="eggNOG" id="COG0323">
    <property type="taxonomic scope" value="Bacteria"/>
</dbReference>
<evidence type="ECO:0008006" key="3">
    <source>
        <dbReference type="Google" id="ProtNLM"/>
    </source>
</evidence>
<dbReference type="AlphaFoldDB" id="R4U6V3"/>